<name>A0A3B0YED5_9ZZZZ</name>
<evidence type="ECO:0000313" key="1">
    <source>
        <dbReference type="EMBL" id="VAW77791.1"/>
    </source>
</evidence>
<reference evidence="1" key="1">
    <citation type="submission" date="2018-06" db="EMBL/GenBank/DDBJ databases">
        <authorList>
            <person name="Zhirakovskaya E."/>
        </authorList>
    </citation>
    <scope>NUCLEOTIDE SEQUENCE</scope>
</reference>
<organism evidence="1">
    <name type="scientific">hydrothermal vent metagenome</name>
    <dbReference type="NCBI Taxonomy" id="652676"/>
    <lineage>
        <taxon>unclassified sequences</taxon>
        <taxon>metagenomes</taxon>
        <taxon>ecological metagenomes</taxon>
    </lineage>
</organism>
<gene>
    <name evidence="1" type="ORF">MNBD_GAMMA14-850</name>
</gene>
<proteinExistence type="predicted"/>
<protein>
    <submittedName>
        <fullName evidence="1">Uncharacterized protein</fullName>
    </submittedName>
</protein>
<accession>A0A3B0YED5</accession>
<dbReference type="EMBL" id="UOFM01000235">
    <property type="protein sequence ID" value="VAW77791.1"/>
    <property type="molecule type" value="Genomic_DNA"/>
</dbReference>
<sequence>MSLLAGTTAVAQNHELKVLWKAARDGHYRTPGSIELQQATALFKRELAGDPSPQLQQAWRTLGWQRTDIPLAGHSCQAVYELPGRREGRGFYLFCPQTNSRTALQVPHAFKDLHTGYIALSMANSARFRVVAWNTVPRYTEDEKGRHDADLAHLPESYFTALTRALATDDNIDHVIQLHGFSRQKRTGDARTATIILSNGTRQPDQTLRNLAARLHKTLDVDTRVFPYDIRELGALTNRQGKVLRETGQNSFIHIELSSEIRKQLRNDKQACHAFLDSLPGTGGTIP</sequence>
<dbReference type="AlphaFoldDB" id="A0A3B0YED5"/>